<dbReference type="AlphaFoldDB" id="A0A8T2V5T5"/>
<dbReference type="PROSITE" id="PS01013">
    <property type="entry name" value="OSBP"/>
    <property type="match status" value="1"/>
</dbReference>
<comment type="similarity">
    <text evidence="1 2">Belongs to the OSBP family.</text>
</comment>
<protein>
    <recommendedName>
        <fullName evidence="5">Oxysterol-binding protein</fullName>
    </recommendedName>
</protein>
<dbReference type="InterPro" id="IPR000648">
    <property type="entry name" value="Oxysterol-bd"/>
</dbReference>
<evidence type="ECO:0000313" key="3">
    <source>
        <dbReference type="EMBL" id="KAH7443807.1"/>
    </source>
</evidence>
<dbReference type="Gene3D" id="2.40.160.120">
    <property type="match status" value="1"/>
</dbReference>
<dbReference type="PANTHER" id="PTHR10972:SF102">
    <property type="entry name" value="OXYSTEROL-BINDING PROTEIN"/>
    <property type="match status" value="1"/>
</dbReference>
<dbReference type="EMBL" id="CM035407">
    <property type="protein sequence ID" value="KAH7443807.1"/>
    <property type="molecule type" value="Genomic_DNA"/>
</dbReference>
<dbReference type="PANTHER" id="PTHR10972">
    <property type="entry name" value="OXYSTEROL-BINDING PROTEIN-RELATED"/>
    <property type="match status" value="1"/>
</dbReference>
<proteinExistence type="inferred from homology"/>
<evidence type="ECO:0008006" key="5">
    <source>
        <dbReference type="Google" id="ProtNLM"/>
    </source>
</evidence>
<evidence type="ECO:0000313" key="4">
    <source>
        <dbReference type="Proteomes" id="UP000825935"/>
    </source>
</evidence>
<dbReference type="GO" id="GO:0032934">
    <property type="term" value="F:sterol binding"/>
    <property type="evidence" value="ECO:0007669"/>
    <property type="project" value="TreeGrafter"/>
</dbReference>
<accession>A0A8T2V5T5</accession>
<dbReference type="Proteomes" id="UP000825935">
    <property type="component" value="Chromosome 2"/>
</dbReference>
<evidence type="ECO:0000256" key="1">
    <source>
        <dbReference type="ARBA" id="ARBA00008842"/>
    </source>
</evidence>
<dbReference type="GO" id="GO:0016020">
    <property type="term" value="C:membrane"/>
    <property type="evidence" value="ECO:0007669"/>
    <property type="project" value="TreeGrafter"/>
</dbReference>
<reference evidence="3" key="1">
    <citation type="submission" date="2021-08" db="EMBL/GenBank/DDBJ databases">
        <title>WGS assembly of Ceratopteris richardii.</title>
        <authorList>
            <person name="Marchant D.B."/>
            <person name="Chen G."/>
            <person name="Jenkins J."/>
            <person name="Shu S."/>
            <person name="Leebens-Mack J."/>
            <person name="Grimwood J."/>
            <person name="Schmutz J."/>
            <person name="Soltis P."/>
            <person name="Soltis D."/>
            <person name="Chen Z.-H."/>
        </authorList>
    </citation>
    <scope>NUCLEOTIDE SEQUENCE</scope>
    <source>
        <strain evidence="3">Whitten #5841</strain>
        <tissue evidence="3">Leaf</tissue>
    </source>
</reference>
<keyword evidence="4" id="KW-1185">Reference proteome</keyword>
<dbReference type="Pfam" id="PF01237">
    <property type="entry name" value="Oxysterol_BP"/>
    <property type="match status" value="1"/>
</dbReference>
<sequence>MNPAVQREACINEAEVAADEEEELFVSPPLEPFAGGGGGNIWKQERATDNQSTLSRVLDILKSVAFGSDLTRFQIPVQLNMPKSQLQLYGESVYCVSDNLLDACAKGSTPLERFLRVIAWHISTTRLAPFGQTPFNPILGETHHVSCGNLNVFLEQVSHHPPISALYATNEPANLRLQWWQNPAPRFYGHKVEVVIQGKRELWLDAHKEVYEMTSPNLMIQFFPTFGNEWVGSTTIKCSASDLEATLIFHSRPFYVWWGSIGQITGRVLKSSSQAPLHEISGFYNQILVLKKSTQKAYFILCHDGLHQRRGDWNGECYS</sequence>
<dbReference type="GO" id="GO:0005829">
    <property type="term" value="C:cytosol"/>
    <property type="evidence" value="ECO:0007669"/>
    <property type="project" value="TreeGrafter"/>
</dbReference>
<dbReference type="SUPFAM" id="SSF144000">
    <property type="entry name" value="Oxysterol-binding protein-like"/>
    <property type="match status" value="1"/>
</dbReference>
<gene>
    <name evidence="3" type="ORF">KP509_02G051800</name>
</gene>
<name>A0A8T2V5T5_CERRI</name>
<comment type="caution">
    <text evidence="3">The sequence shown here is derived from an EMBL/GenBank/DDBJ whole genome shotgun (WGS) entry which is preliminary data.</text>
</comment>
<dbReference type="OMA" id="AYFILCH"/>
<dbReference type="InterPro" id="IPR037239">
    <property type="entry name" value="OSBP_sf"/>
</dbReference>
<organism evidence="3 4">
    <name type="scientific">Ceratopteris richardii</name>
    <name type="common">Triangle waterfern</name>
    <dbReference type="NCBI Taxonomy" id="49495"/>
    <lineage>
        <taxon>Eukaryota</taxon>
        <taxon>Viridiplantae</taxon>
        <taxon>Streptophyta</taxon>
        <taxon>Embryophyta</taxon>
        <taxon>Tracheophyta</taxon>
        <taxon>Polypodiopsida</taxon>
        <taxon>Polypodiidae</taxon>
        <taxon>Polypodiales</taxon>
        <taxon>Pteridineae</taxon>
        <taxon>Pteridaceae</taxon>
        <taxon>Parkerioideae</taxon>
        <taxon>Ceratopteris</taxon>
    </lineage>
</organism>
<dbReference type="InterPro" id="IPR018494">
    <property type="entry name" value="Oxysterol-bd_CS"/>
</dbReference>
<dbReference type="OrthoDB" id="14833at2759"/>
<evidence type="ECO:0000256" key="2">
    <source>
        <dbReference type="RuleBase" id="RU003844"/>
    </source>
</evidence>